<name>A0A842B365_9LIST</name>
<accession>A0A842B365</accession>
<evidence type="ECO:0000313" key="2">
    <source>
        <dbReference type="Proteomes" id="UP000548082"/>
    </source>
</evidence>
<dbReference type="InterPro" id="IPR014710">
    <property type="entry name" value="RmlC-like_jellyroll"/>
</dbReference>
<protein>
    <submittedName>
        <fullName evidence="1">Crp/Fnr family transcriptional regulator</fullName>
    </submittedName>
</protein>
<comment type="caution">
    <text evidence="1">The sequence shown here is derived from an EMBL/GenBank/DDBJ whole genome shotgun (WGS) entry which is preliminary data.</text>
</comment>
<dbReference type="Proteomes" id="UP000548082">
    <property type="component" value="Unassembled WGS sequence"/>
</dbReference>
<gene>
    <name evidence="1" type="ORF">HCA55_08365</name>
</gene>
<dbReference type="SUPFAM" id="SSF46785">
    <property type="entry name" value="Winged helix' DNA-binding domain"/>
    <property type="match status" value="1"/>
</dbReference>
<reference evidence="1 2" key="1">
    <citation type="submission" date="2020-03" db="EMBL/GenBank/DDBJ databases">
        <title>Soil Listeria distribution.</title>
        <authorList>
            <person name="Liao J."/>
            <person name="Wiedmann M."/>
        </authorList>
    </citation>
    <scope>NUCLEOTIDE SEQUENCE [LARGE SCALE GENOMIC DNA]</scope>
    <source>
        <strain evidence="1 2">FSL L7-0990</strain>
    </source>
</reference>
<dbReference type="InterPro" id="IPR036390">
    <property type="entry name" value="WH_DNA-bd_sf"/>
</dbReference>
<evidence type="ECO:0000313" key="1">
    <source>
        <dbReference type="EMBL" id="MBC1796738.1"/>
    </source>
</evidence>
<dbReference type="Gene3D" id="2.60.120.10">
    <property type="entry name" value="Jelly Rolls"/>
    <property type="match status" value="1"/>
</dbReference>
<organism evidence="1 2">
    <name type="scientific">Listeria booriae</name>
    <dbReference type="NCBI Taxonomy" id="1552123"/>
    <lineage>
        <taxon>Bacteria</taxon>
        <taxon>Bacillati</taxon>
        <taxon>Bacillota</taxon>
        <taxon>Bacilli</taxon>
        <taxon>Bacillales</taxon>
        <taxon>Listeriaceae</taxon>
        <taxon>Listeria</taxon>
    </lineage>
</organism>
<dbReference type="EMBL" id="JAARVD010000003">
    <property type="protein sequence ID" value="MBC1796738.1"/>
    <property type="molecule type" value="Genomic_DNA"/>
</dbReference>
<dbReference type="AlphaFoldDB" id="A0A842B365"/>
<dbReference type="RefSeq" id="WP_185487077.1">
    <property type="nucleotide sequence ID" value="NZ_JAARVD010000003.1"/>
</dbReference>
<sequence>MYEELNQLYDISVIQNKFNQEKFYKELISSGELETTTITIKKDTFFSQRLDLGEQICFLQDGIACSYFQNVPTRLVSKSQFLNVELIIGMEEMDIEAFTTCTLLVFNREEIMEHLFSMQEGVFFLFCYEKEKKNFLFNRVNMLHQKGYSRLLQLMEELAEECGTEFGNDCILPKCLTIKRLAALSSLSTHTVSLFHEKMIHEKIIQKEGGRIILLNK</sequence>
<proteinExistence type="predicted"/>